<organism evidence="2 3">
    <name type="scientific">Protopolystoma xenopodis</name>
    <dbReference type="NCBI Taxonomy" id="117903"/>
    <lineage>
        <taxon>Eukaryota</taxon>
        <taxon>Metazoa</taxon>
        <taxon>Spiralia</taxon>
        <taxon>Lophotrochozoa</taxon>
        <taxon>Platyhelminthes</taxon>
        <taxon>Monogenea</taxon>
        <taxon>Polyopisthocotylea</taxon>
        <taxon>Polystomatidea</taxon>
        <taxon>Polystomatidae</taxon>
        <taxon>Protopolystoma</taxon>
    </lineage>
</organism>
<protein>
    <submittedName>
        <fullName evidence="2">Uncharacterized protein</fullName>
    </submittedName>
</protein>
<evidence type="ECO:0000313" key="3">
    <source>
        <dbReference type="Proteomes" id="UP000784294"/>
    </source>
</evidence>
<feature type="compositionally biased region" description="Polar residues" evidence="1">
    <location>
        <begin position="87"/>
        <end position="101"/>
    </location>
</feature>
<reference evidence="2" key="1">
    <citation type="submission" date="2018-11" db="EMBL/GenBank/DDBJ databases">
        <authorList>
            <consortium name="Pathogen Informatics"/>
        </authorList>
    </citation>
    <scope>NUCLEOTIDE SEQUENCE</scope>
</reference>
<gene>
    <name evidence="2" type="ORF">PXEA_LOCUS31743</name>
</gene>
<keyword evidence="3" id="KW-1185">Reference proteome</keyword>
<dbReference type="EMBL" id="CAAALY010257507">
    <property type="protein sequence ID" value="VEL38303.1"/>
    <property type="molecule type" value="Genomic_DNA"/>
</dbReference>
<comment type="caution">
    <text evidence="2">The sequence shown here is derived from an EMBL/GenBank/DDBJ whole genome shotgun (WGS) entry which is preliminary data.</text>
</comment>
<name>A0A448XJP3_9PLAT</name>
<evidence type="ECO:0000313" key="2">
    <source>
        <dbReference type="EMBL" id="VEL38303.1"/>
    </source>
</evidence>
<feature type="region of interest" description="Disordered" evidence="1">
    <location>
        <begin position="42"/>
        <end position="155"/>
    </location>
</feature>
<accession>A0A448XJP3</accession>
<dbReference type="Proteomes" id="UP000784294">
    <property type="component" value="Unassembled WGS sequence"/>
</dbReference>
<feature type="compositionally biased region" description="Pro residues" evidence="1">
    <location>
        <begin position="67"/>
        <end position="80"/>
    </location>
</feature>
<dbReference type="AlphaFoldDB" id="A0A448XJP3"/>
<sequence>MSSSHYRSSLASLEAGLVVALSPSPVKPSEQPAELAGLLTTVDDSSIPEVASAAVPDISGSDDAGPSLPPLQPPQSPDIPPRVDGGRQNSSNGVCGQQNAGSRPASGEASGFSGARGTIGSNRHTPGRQVSGGSRKLSGSFAAAASGGGKRKFIP</sequence>
<evidence type="ECO:0000256" key="1">
    <source>
        <dbReference type="SAM" id="MobiDB-lite"/>
    </source>
</evidence>
<proteinExistence type="predicted"/>